<reference evidence="1" key="1">
    <citation type="submission" date="2023-05" db="EMBL/GenBank/DDBJ databases">
        <authorList>
            <consortium name="ELIXIR-Norway"/>
        </authorList>
    </citation>
    <scope>NUCLEOTIDE SEQUENCE</scope>
</reference>
<evidence type="ECO:0000313" key="2">
    <source>
        <dbReference type="Proteomes" id="UP001162501"/>
    </source>
</evidence>
<protein>
    <submittedName>
        <fullName evidence="1">Uncharacterized protein</fullName>
    </submittedName>
</protein>
<sequence>IEPASPALAGGFLTTQSPGKAPSPGLREQPRSHSDAANRGGRCSLGPCTFPFQGTPRKFLETSRPQDVSERPPPAPSPPPPRGL</sequence>
<reference evidence="1" key="2">
    <citation type="submission" date="2025-03" db="EMBL/GenBank/DDBJ databases">
        <authorList>
            <consortium name="ELIXIR-Norway"/>
            <consortium name="Elixir Norway"/>
        </authorList>
    </citation>
    <scope>NUCLEOTIDE SEQUENCE</scope>
</reference>
<dbReference type="Proteomes" id="UP001162501">
    <property type="component" value="Chromosome 15"/>
</dbReference>
<feature type="non-terminal residue" evidence="1">
    <location>
        <position position="84"/>
    </location>
</feature>
<name>A0AC59YGT9_RANTA</name>
<dbReference type="EMBL" id="OX596099">
    <property type="protein sequence ID" value="CAM9683573.1"/>
    <property type="molecule type" value="Genomic_DNA"/>
</dbReference>
<feature type="non-terminal residue" evidence="1">
    <location>
        <position position="1"/>
    </location>
</feature>
<gene>
    <name evidence="1" type="ORF">MRATA1EN22A_LOCUS5977</name>
</gene>
<organism evidence="1 2">
    <name type="scientific">Rangifer tarandus platyrhynchus</name>
    <name type="common">Svalbard reindeer</name>
    <dbReference type="NCBI Taxonomy" id="3082113"/>
    <lineage>
        <taxon>Eukaryota</taxon>
        <taxon>Metazoa</taxon>
        <taxon>Chordata</taxon>
        <taxon>Craniata</taxon>
        <taxon>Vertebrata</taxon>
        <taxon>Euteleostomi</taxon>
        <taxon>Mammalia</taxon>
        <taxon>Eutheria</taxon>
        <taxon>Laurasiatheria</taxon>
        <taxon>Artiodactyla</taxon>
        <taxon>Ruminantia</taxon>
        <taxon>Pecora</taxon>
        <taxon>Cervidae</taxon>
        <taxon>Odocoileinae</taxon>
        <taxon>Rangifer</taxon>
    </lineage>
</organism>
<proteinExistence type="predicted"/>
<evidence type="ECO:0000313" key="1">
    <source>
        <dbReference type="EMBL" id="CAM9683573.1"/>
    </source>
</evidence>
<accession>A0AC59YGT9</accession>